<dbReference type="EMBL" id="CP119966">
    <property type="protein sequence ID" value="WFD41322.1"/>
    <property type="molecule type" value="Genomic_DNA"/>
</dbReference>
<comment type="similarity">
    <text evidence="1">Belongs to the glycosyl hydrolase 5 (cellulase A) family.</text>
</comment>
<evidence type="ECO:0000256" key="3">
    <source>
        <dbReference type="ARBA" id="ARBA00023295"/>
    </source>
</evidence>
<evidence type="ECO:0000256" key="4">
    <source>
        <dbReference type="SAM" id="Phobius"/>
    </source>
</evidence>
<dbReference type="PANTHER" id="PTHR31308">
    <property type="match status" value="1"/>
</dbReference>
<dbReference type="Gene3D" id="2.60.40.1180">
    <property type="entry name" value="Golgi alpha-mannosidase II"/>
    <property type="match status" value="1"/>
</dbReference>
<feature type="domain" description="Glycoside hydrolase family 5 C-terminal" evidence="5">
    <location>
        <begin position="620"/>
        <end position="705"/>
    </location>
</feature>
<evidence type="ECO:0000256" key="2">
    <source>
        <dbReference type="ARBA" id="ARBA00022801"/>
    </source>
</evidence>
<dbReference type="GO" id="GO:0050295">
    <property type="term" value="F:steryl-beta-glucosidase activity"/>
    <property type="evidence" value="ECO:0007669"/>
    <property type="project" value="TreeGrafter"/>
</dbReference>
<evidence type="ECO:0000256" key="1">
    <source>
        <dbReference type="ARBA" id="ARBA00005641"/>
    </source>
</evidence>
<dbReference type="Pfam" id="PF18564">
    <property type="entry name" value="Glyco_hydro_5_C"/>
    <property type="match status" value="1"/>
</dbReference>
<keyword evidence="4" id="KW-0472">Membrane</keyword>
<keyword evidence="2" id="KW-0378">Hydrolase</keyword>
<dbReference type="InterPro" id="IPR052066">
    <property type="entry name" value="Glycosphingolipid_Hydrolases"/>
</dbReference>
<name>A0AAF0JBY2_9BASI</name>
<dbReference type="InterPro" id="IPR041036">
    <property type="entry name" value="GH5_C"/>
</dbReference>
<proteinExistence type="inferred from homology"/>
<dbReference type="PANTHER" id="PTHR31308:SF5">
    <property type="entry name" value="ERGOSTERYL-BETA-GLUCOSIDASE"/>
    <property type="match status" value="1"/>
</dbReference>
<dbReference type="AlphaFoldDB" id="A0AAF0JBY2"/>
<dbReference type="Gene3D" id="3.20.20.80">
    <property type="entry name" value="Glycosidases"/>
    <property type="match status" value="1"/>
</dbReference>
<reference evidence="6" key="1">
    <citation type="submission" date="2023-03" db="EMBL/GenBank/DDBJ databases">
        <title>Mating type loci evolution in Malassezia.</title>
        <authorList>
            <person name="Coelho M.A."/>
        </authorList>
    </citation>
    <scope>NUCLEOTIDE SEQUENCE</scope>
    <source>
        <strain evidence="6">CBS 9431</strain>
    </source>
</reference>
<feature type="transmembrane region" description="Helical" evidence="4">
    <location>
        <begin position="715"/>
        <end position="733"/>
    </location>
</feature>
<gene>
    <name evidence="6" type="ORF">MJAP1_004319</name>
</gene>
<dbReference type="RefSeq" id="XP_060124219.1">
    <property type="nucleotide sequence ID" value="XM_060268236.1"/>
</dbReference>
<keyword evidence="3" id="KW-0326">Glycosidase</keyword>
<evidence type="ECO:0000259" key="5">
    <source>
        <dbReference type="Pfam" id="PF18564"/>
    </source>
</evidence>
<dbReference type="GeneID" id="85227970"/>
<dbReference type="GO" id="GO:1904462">
    <property type="term" value="P:ergosteryl 3-beta-D-glucoside catabolic process"/>
    <property type="evidence" value="ECO:0007669"/>
    <property type="project" value="TreeGrafter"/>
</dbReference>
<sequence length="735" mass="81561">MTAADLSGAALGGPIRIDGRYFVDAHGRVLLLRGVNVAGVSKIPSAPSLQDAYKNSQTISFVDRPFPLDEAHEHCARLRQWGMTLVRLLVTWEALSHDGPCPAHPIDGAYVVYLQKLLAVMEAYGLKVIVCAHQDVWSRLCGGSGAPGWTFTAAGLDVARLHATGAALVPEADGEPLSSAAPPGKAEPTGPFNWPSGYQKMAPATMATLFWGGRIFAPNLCLETDHTGAARPQNIQDFLQASYIAAYAQLVEALVLCPSFAGFDLMNEPHRGYIDLYSFHHWCYETDLHIGHYPSALQGFALSDGHVQDIPFYVKSWPFPSRMSHKTRVDPKKSVWIAPREFPNTRKSSGCIWREHGVWEWDAQKNKPIVLQADYFSVDPRPGQGRRKIEFYQDLYAPFLHAFSERLHHAAPEALLLVEPIPNEFMPRWTSDDGARPAPLTAATVITAPRPANLVYGPHFYDLNVLFFKAYNGMSVNVQGLSRGMFILFAVYFGARGLARNYYKQLAQLCSRGYASLGEVPILVGEVGIPYDVNDTLRTRPGDYRVQTTLLTALVSGLERNLISFTLWNYNPANKVALGDGWNQEDFSIVNFEHAAADRDNARRDEMLYRGGRALGAILRPYACKVAGIPLSTKWDARKKSLHFRWKNGPRSIHAATEIYVPDFHFRGVAVHVALSDGTYRYVPEEQTLYVEHSVHKPGAVHSVVLSVSAQEKKGILWAVLLAVLVALVAYCLRR</sequence>
<keyword evidence="4" id="KW-1133">Transmembrane helix</keyword>
<dbReference type="InterPro" id="IPR013780">
    <property type="entry name" value="Glyco_hydro_b"/>
</dbReference>
<accession>A0AAF0JBY2</accession>
<dbReference type="Proteomes" id="UP001217754">
    <property type="component" value="Chromosome 9"/>
</dbReference>
<keyword evidence="4" id="KW-0812">Transmembrane</keyword>
<dbReference type="SUPFAM" id="SSF51445">
    <property type="entry name" value="(Trans)glycosidases"/>
    <property type="match status" value="1"/>
</dbReference>
<organism evidence="6 7">
    <name type="scientific">Malassezia japonica</name>
    <dbReference type="NCBI Taxonomy" id="223818"/>
    <lineage>
        <taxon>Eukaryota</taxon>
        <taxon>Fungi</taxon>
        <taxon>Dikarya</taxon>
        <taxon>Basidiomycota</taxon>
        <taxon>Ustilaginomycotina</taxon>
        <taxon>Malasseziomycetes</taxon>
        <taxon>Malasseziales</taxon>
        <taxon>Malasseziaceae</taxon>
        <taxon>Malassezia</taxon>
    </lineage>
</organism>
<evidence type="ECO:0000313" key="6">
    <source>
        <dbReference type="EMBL" id="WFD41322.1"/>
    </source>
</evidence>
<evidence type="ECO:0000313" key="7">
    <source>
        <dbReference type="Proteomes" id="UP001217754"/>
    </source>
</evidence>
<keyword evidence="7" id="KW-1185">Reference proteome</keyword>
<dbReference type="InterPro" id="IPR017853">
    <property type="entry name" value="GH"/>
</dbReference>
<protein>
    <recommendedName>
        <fullName evidence="5">Glycoside hydrolase family 5 C-terminal domain-containing protein</fullName>
    </recommendedName>
</protein>